<dbReference type="EMBL" id="HBUF01591682">
    <property type="protein sequence ID" value="CAG6773591.1"/>
    <property type="molecule type" value="Transcribed_RNA"/>
</dbReference>
<protein>
    <submittedName>
        <fullName evidence="1">Uncharacterized protein</fullName>
    </submittedName>
</protein>
<proteinExistence type="predicted"/>
<dbReference type="AlphaFoldDB" id="A0A8D9F1A7"/>
<evidence type="ECO:0000313" key="1">
    <source>
        <dbReference type="EMBL" id="CAG6773591.1"/>
    </source>
</evidence>
<organism evidence="1">
    <name type="scientific">Cacopsylla melanoneura</name>
    <dbReference type="NCBI Taxonomy" id="428564"/>
    <lineage>
        <taxon>Eukaryota</taxon>
        <taxon>Metazoa</taxon>
        <taxon>Ecdysozoa</taxon>
        <taxon>Arthropoda</taxon>
        <taxon>Hexapoda</taxon>
        <taxon>Insecta</taxon>
        <taxon>Pterygota</taxon>
        <taxon>Neoptera</taxon>
        <taxon>Paraneoptera</taxon>
        <taxon>Hemiptera</taxon>
        <taxon>Sternorrhyncha</taxon>
        <taxon>Psylloidea</taxon>
        <taxon>Psyllidae</taxon>
        <taxon>Psyllinae</taxon>
        <taxon>Cacopsylla</taxon>
    </lineage>
</organism>
<name>A0A8D9F1A7_9HEMI</name>
<reference evidence="1" key="1">
    <citation type="submission" date="2021-05" db="EMBL/GenBank/DDBJ databases">
        <authorList>
            <person name="Alioto T."/>
            <person name="Alioto T."/>
            <person name="Gomez Garrido J."/>
        </authorList>
    </citation>
    <scope>NUCLEOTIDE SEQUENCE</scope>
</reference>
<sequence>MHPEKDTVKIPSLEVLRKAKHEALSAGRLHQDPFLAVCMLQDSDPLREIIHEEGREFVHFWSAEQITIYNDQVRIGNKKICIDASGKFVHKIPRTDGTMSGHFFLYLININIPENPRGQIPVCQMLLQRHNTNAISYWCKVLQYHYPPLFYFPYPIIRRVFLTYSEVL</sequence>
<accession>A0A8D9F1A7</accession>